<dbReference type="Proteomes" id="UP001589750">
    <property type="component" value="Unassembled WGS sequence"/>
</dbReference>
<reference evidence="2 3" key="1">
    <citation type="submission" date="2024-09" db="EMBL/GenBank/DDBJ databases">
        <authorList>
            <person name="Sun Q."/>
            <person name="Mori K."/>
        </authorList>
    </citation>
    <scope>NUCLEOTIDE SEQUENCE [LARGE SCALE GENOMIC DNA]</scope>
    <source>
        <strain evidence="2 3">JCM 9626</strain>
    </source>
</reference>
<feature type="transmembrane region" description="Helical" evidence="1">
    <location>
        <begin position="59"/>
        <end position="78"/>
    </location>
</feature>
<keyword evidence="1" id="KW-0472">Membrane</keyword>
<dbReference type="RefSeq" id="WP_140009918.1">
    <property type="nucleotide sequence ID" value="NZ_JBHMDG010000006.1"/>
</dbReference>
<gene>
    <name evidence="2" type="ORF">ACFFRI_05400</name>
</gene>
<keyword evidence="1" id="KW-1133">Transmembrane helix</keyword>
<organism evidence="2 3">
    <name type="scientific">Nocardioides plantarum</name>
    <dbReference type="NCBI Taxonomy" id="29299"/>
    <lineage>
        <taxon>Bacteria</taxon>
        <taxon>Bacillati</taxon>
        <taxon>Actinomycetota</taxon>
        <taxon>Actinomycetes</taxon>
        <taxon>Propionibacteriales</taxon>
        <taxon>Nocardioidaceae</taxon>
        <taxon>Nocardioides</taxon>
    </lineage>
</organism>
<protein>
    <submittedName>
        <fullName evidence="2">TIGR02206 family membrane protein</fullName>
    </submittedName>
</protein>
<evidence type="ECO:0000313" key="2">
    <source>
        <dbReference type="EMBL" id="MFB9312472.1"/>
    </source>
</evidence>
<feature type="transmembrane region" description="Helical" evidence="1">
    <location>
        <begin position="142"/>
        <end position="160"/>
    </location>
</feature>
<feature type="transmembrane region" description="Helical" evidence="1">
    <location>
        <begin position="214"/>
        <end position="236"/>
    </location>
</feature>
<evidence type="ECO:0000256" key="1">
    <source>
        <dbReference type="SAM" id="Phobius"/>
    </source>
</evidence>
<name>A0ABV5K6U3_9ACTN</name>
<feature type="transmembrane region" description="Helical" evidence="1">
    <location>
        <begin position="113"/>
        <end position="136"/>
    </location>
</feature>
<dbReference type="NCBIfam" id="TIGR02206">
    <property type="entry name" value="intg_mem_TP0381"/>
    <property type="match status" value="1"/>
</dbReference>
<dbReference type="EMBL" id="JBHMDG010000006">
    <property type="protein sequence ID" value="MFB9312472.1"/>
    <property type="molecule type" value="Genomic_DNA"/>
</dbReference>
<dbReference type="Pfam" id="PF14808">
    <property type="entry name" value="TMEM164"/>
    <property type="match status" value="1"/>
</dbReference>
<feature type="transmembrane region" description="Helical" evidence="1">
    <location>
        <begin position="172"/>
        <end position="191"/>
    </location>
</feature>
<evidence type="ECO:0000313" key="3">
    <source>
        <dbReference type="Proteomes" id="UP001589750"/>
    </source>
</evidence>
<proteinExistence type="predicted"/>
<feature type="transmembrane region" description="Helical" evidence="1">
    <location>
        <begin position="27"/>
        <end position="47"/>
    </location>
</feature>
<keyword evidence="3" id="KW-1185">Reference proteome</keyword>
<sequence>MPMTTTTTMTVPLAADRFQAFSPEHQALMALALLGCVVAALLGRRLARGEGGTEQRVRRGFALVLLAYTVPLQVLQLLPGDFDLGTSLPMQVCDLSWMLAAFALWTRHRGACALLYFWASTLVTQAIVTPSLQQAFPDPRWWMFWGMHLASVWAMVLLVSLGERPTWRGYRVAVAATLVWVAAMMTFNAALDTNYGYLNRKPAVSSPLDLLGPWPGYVVVEIVVIAVVWALLTLPWTISDSSRSRVDVPRATTGSR</sequence>
<feature type="transmembrane region" description="Helical" evidence="1">
    <location>
        <begin position="84"/>
        <end position="106"/>
    </location>
</feature>
<accession>A0ABV5K6U3</accession>
<keyword evidence="1" id="KW-0812">Transmembrane</keyword>
<comment type="caution">
    <text evidence="2">The sequence shown here is derived from an EMBL/GenBank/DDBJ whole genome shotgun (WGS) entry which is preliminary data.</text>
</comment>
<dbReference type="InterPro" id="IPR011737">
    <property type="entry name" value="CHP02206_TP0381"/>
</dbReference>